<keyword evidence="4" id="KW-0863">Zinc-finger</keyword>
<reference evidence="9" key="1">
    <citation type="submission" date="2025-08" db="UniProtKB">
        <authorList>
            <consortium name="RefSeq"/>
        </authorList>
    </citation>
    <scope>IDENTIFICATION</scope>
    <source>
        <tissue evidence="9">Testes</tissue>
    </source>
</reference>
<keyword evidence="3" id="KW-0479">Metal-binding</keyword>
<dbReference type="SUPFAM" id="SSF52540">
    <property type="entry name" value="P-loop containing nucleoside triphosphate hydrolases"/>
    <property type="match status" value="2"/>
</dbReference>
<evidence type="ECO:0000259" key="7">
    <source>
        <dbReference type="PROSITE" id="PS51981"/>
    </source>
</evidence>
<evidence type="ECO:0000313" key="8">
    <source>
        <dbReference type="Proteomes" id="UP000694865"/>
    </source>
</evidence>
<name>A0ABM0MXL1_SACKO</name>
<evidence type="ECO:0000256" key="4">
    <source>
        <dbReference type="ARBA" id="ARBA00022771"/>
    </source>
</evidence>
<evidence type="ECO:0000256" key="3">
    <source>
        <dbReference type="ARBA" id="ARBA00022723"/>
    </source>
</evidence>
<dbReference type="InterPro" id="IPR031248">
    <property type="entry name" value="RNF213"/>
</dbReference>
<accession>A0ABM0MXL1</accession>
<dbReference type="RefSeq" id="XP_006824752.1">
    <property type="nucleotide sequence ID" value="XM_006824689.1"/>
</dbReference>
<keyword evidence="8" id="KW-1185">Reference proteome</keyword>
<dbReference type="InterPro" id="IPR046439">
    <property type="entry name" value="ZF_RZ_dom"/>
</dbReference>
<keyword evidence="5" id="KW-0862">Zinc</keyword>
<dbReference type="Pfam" id="PF20173">
    <property type="entry name" value="ZnF_RZ-type"/>
    <property type="match status" value="1"/>
</dbReference>
<dbReference type="PANTHER" id="PTHR22605:SF16">
    <property type="entry name" value="E3 UBIQUITIN-PROTEIN LIGASE RNF213"/>
    <property type="match status" value="1"/>
</dbReference>
<evidence type="ECO:0000313" key="9">
    <source>
        <dbReference type="RefSeq" id="XP_006824752.1"/>
    </source>
</evidence>
<gene>
    <name evidence="9" type="primary">LOC100367095</name>
</gene>
<sequence>MKIPKFYLKRGCQYYYALRNGEYNVREYIHTTTSYHTVDRLLKFEDPSDEIWIYNDVIHPGKLEWSRQKEHNNHKDTRREDCERAMLAMLPNWSGFVVNGEENKANEALQTFRRVVQGITETKLMKNGKISIKPVKNIRKANIITKCLEDKLNYFDERKELAHSKHDIISSLAITVICNEYNIFDNKEDWRRILARTLFHSCEIRNDIDQHFGKISDDARAAIVKLCNDMIKRKETEWVFTLPLLHCVTYSSKSTSTLPSISQLSDLHWWGLSGLDVQMYIEKNYNDTIMTHFDEIAQAFAMDDSLPRSIAYLENLRGTSFSKLVNDDRFPTHLVYVKINNDIKQNNDTHKERKMEPSYKFDVRIKNILGILKRRNMDCFLSANLTEHKDDIQIAHAMSIQLIHYVVDTRSLSKTDILSLVDAASTNCDLIVCLRKYQHECFQPELEDIGNCVDMIGKYFDSTESESPTNTSARWQSVLNDWNRLVEIKFEVKEIHDRVIEAFYKMIQNLPVRDMFDMFFSCDQSKRGPLQSKIASRAIEIYKDNKEIVIEMFPSSEESSMTHGQFFSCALELDVPVVGRIPDNKLVKHLLTSTVLLHYIQHSDEIPTLYESTQKIVQDVKKVIKNHHEECLDGQIKINILRLITQHKSEWSKLVHWSVSGEEFVDPDQYLSIRKRELEAVDNFRKSLNEFDTFTRRINFTGNTSCLSSIRNALTGDCLENSSIKEIVSVQTVSADIDSSEAAAPLSFSVSSPLFNPSRIYANDITPQVVEILETTGSATGFPHVFISIWDIISIDYPSNILLDEFADLYLGDIKNALKKLRNQLKSSEIVLGDVCNYFQAIKNDANKILSQLSALLSNEISDEKLKIIQHKITYCFKILDVRTAAKTVRKCQQELALRGEFPGLKEMCAEKNDLDQMELSFLTDDVIASIDKLMKVDSKKCEGLQEFLSNGEVIHWSKRVTQGSIAQLRQFISLIYQWVDKHEIPKVRTYQSAVEGCVPLMNVPVDADIHQLLQSCEELWESIKLNHTLLQNLKDSNANRKWLQDLWETHVKPSEQCKRVIKSINERGVYYIKQLETPSNQISDYIELQIPAEVDETYTSKSNTNTEVVAGNDVKLTLREIMDYRDRVALMMADQDKDNTDFEWFIQVLDELMSLVSSIIILQDDGSDIFQTFEAAIIHENGVNKFVIQMAGEKFKGTGATDAVLAEMNEFLKSCIKEWKMRLKCVRDSFYNLNHFTSKQLCFLRKELNNILEPKDVIDVPGKRIISENATESKIPQENTNKSADVHALSSMLTHINDTIDDDILWKIVNGCMNLVKERPELLSQGGIYQTQDVRQLTIEDEKERHEFSQFIETMMELDEVDERIAKAAFQASEGDIERGHAWCLTCNETQLQEMLTEFCKSKFADIDDLNTGSPLQDATSDISSEKVYTSLLVKSLSAFWSKNINTHQGQVSLEFLGMVLAELCSEAVTLEGYDVFHNIIPGIPNSCSVTENDVLNTLLSLYTTNGKVYFPNRDQILLCNEKTTKEEVTLFLRRCIRSQVKKRLYSLVYADRLPFDIADDAISELRSLCTESKDYKLVIISAEEYGSSAMSIAFHKYRIEPPTIELDVLRKNVNEFLHSMDSESVGQVIDPDRRCLRIVTSSSPGLGKTLAIHRLLENYCLKRNYELSDVYLKIPINTTFIDLNSISSSLVKHVKNHGYQATPMIYHFDISASDSTVQDILFSSILPRSFCISPQDNVDGQVIEGGPNIGFDDKTFHSEPIQRVYHHLKIYNTKKEELKHYEFNLSKTRVGDKKDCMEVLIKHCGVENPSWTHINIFVKFMNHTLSNWQTSPFCGLAASSDLPGLRLFVVTFMAIQAKNYASRGMQLSDESFQAGQEQDKDLQCFQLKQKWESSAHPYIYFNQDGASITFHGMVIYLDGYLRNSTDNKLIPGLQMDFYLRHGLILNGVDVLQDFDYLSRCKKIEHIYTVMGMEVKSDPDPTYELTTDNVSKLLDILMNFRCDIPVVIMGDTGTGKTRMVKFLCKMMAGRSDQSNFHMVKIHGGTTNVDIEKKVWKASQSAKHNEHKINVLFFDEANSCEAVGLVGEILIDRTVRGKPIDTPNLKFVAACNPYRKHGDAAIKQLETAGLGFTVDSANVQEKLGHVPLRHLVYRVHPLPKSMMPFIWDFGQLNAETEKKYIRSLVNNNEYIRHLNKVTKQLICNVLAMSQMYMKQQEEECKFASLRDIKRVIEVFVWFHRKYDLIKNGMDIKEAQHVWQHSMEPESQVHETVDLQSESGDSLYANCGSIDENTLISGKVRVAESSGGIISTEEIKKTRRCLILAIGVCYHASLKNRKKYRNYISWSFEEQFKLPHGPDSIHSDIMWCQELFMDDAKVTDHIAKNKNLTENVFMIAICLELRIPLFIIGKPGSSKSLARTIIDNTMQSPSSDSKIFQHLKKIQMFVCQCSQHSRPEDIIETFDHASTYQKDLNLDEHIGVVLLDEVGLAEDSPKMPLKTLHPLLETGSIYDEVTKEEPYKKVGFIGLSNWPLDPAKMNRGITVVTDVPDTNELVKSARYDDTYYIRTSSIKSICGSLKLVDGLLEPISKAYKKIFDKCLEIREYFGLRDFYSLIKMVHTFCLQQDEVPSWNVLKHFVLRNFDGHDQINPEETFKEYCEKHCSKNRSDESAIHCTVMGLVKSNLDSDGSTGENRYLLLMTKNNAAYKIIRCNKINGTPLLNERKILVIYGSKFKADQEYSQICKNVMRLKYAMENGETVVLIKAENVYESLYDVMNQYYLKSGDYCYVRLGLGTHRFSCNVSKEFRLIVVAEKDTALKKYPIPLMNRLEKHYLAMESVLSNKQNIQVEHHKQWLNNYVESGQPVSRFTRLHSKPSSFAVSEVVVGYNEDTVATLVYDVDENTHSDNENTDVDAHNNSKIIQVKTTIIHCTTPDSVIRYVTAASSDDYKWAIDEYFRDMRHASLSHCIDTTFTGVSLPHGLLYLVTTHGKLLSDTSSFKTASEVYMVTLQQFKSEQHFRNVLRDFYGRTCDRDTLLVIQSVAGQKFNDMISFAMYLIEDERNKIKSSVNHHVAFVVQLPRTSGNQFQGFWISPWYSIHIDDVNTPSAVYDVQSVRRRPMSDVIRDSLLCNTTAILRMSIHNSTKRLEDHWKDDTTGGQPYATRRIKILKKILFGSMQPGQRTYATVFKKRIYPLLQTRDGGLDDNGRRWCEQIARDHGRLRDSGSFRSALENRLIEVVAPIQAELLSILDKNGGLDFIGDYPPESWIHKFAMDIFEDNRIIIFNYNNFLTAERRFRDTVLVMHDCSSNTMMWKLPFSWLIFKQLETSLSAVETLTDDAIERSYQLWKTVDSSPLGSIIQRAFDNGCEQELFRFYLNDFVHLVYKGRSPDEVEMACQCISSAIEEMRNDHTEMNVTLAHIHIAYHRIKERLHCMAQLIKLFPEMLPTISKRNMEDEMIADILTFQYAVNTLKPTSKEQLKNDDYLRNWLCILVPEVAKINDQLRVLQHLFGTQSMRLYNQCRQSWINITMVRMFLDNVSQEFNTLKKDIEYVMIYYNAIENDTITKWDHLKRVEGLLNTCNKNAVKEILGERIESHRSYRRRLTNFFLEFLNMFYLNPEYPCSSDNDVRSHLFSYVLLKEASGTKSFTPFAVADTDSSPVVQDRNLNPFVLAGRTYRYLTEVFTMFNHDGDTSKAFDNLQPLEDTIVETTGLKKTTIEFFNKVSDALLVSCKDYCDRKDLLYAVIHLLSILCVSKDSDCLKTLWLLVNSPSCMQESFLPTMPDDDLYDVQQIMEGLQWYKCRNGHPYAIGECGRPWDIGECNICGVVIGGQLHMLFPDNTKANVAKRKLNGHILGNASGRKEEHPSPLRDMLSVSVAVIRFLTHSAILIGNCCNPEDVSNLIHTENPIVGCMDTFLWEHLEKDVDLLATSLGRSIDDAMLVLHLVIKFALRNTVEKNAPNIDYALPTKNDRKTWESYIAREIINPLHENVEMELKKAHKLIIEDASEDKQSLVQEIYELDHTPTSDLSQSVYKIPELWRYIPGFSLENIGVMLQMTQTRDSKAESTNPILCKFINEECRLRAVQYLPDIIDLYKELKSMFHLRISTKEADDQTISQFVDTLNDNTELTKNVNSFFRAWTLLKPYIFSNTLGRPLPRNYHTENISLEDTPLSMLIPSRRGRGACFLSLVDALVTVHNSFLGYCTSINPSLVSSEKTDLTSVTSAHIVAYDYRKDLEPLIMSHCDYEVVADEQAKMRCDFTALERQLVVRYIQGKCKITEKNLEFTYINEVCGRMTFAKVRQLIPQLPISLEVQRLIIRECRHEHGLPEIRSSLAAIDTAIGFLKSFGGNKDVPIHKYLQDVLLFTEQQGITVEQVKISCTLEHILSIWQVLSVERLNQQMIASQANQHTDVFEDVEDEFKEPLLTGIKVSEIILDTDIYILVYELFEFIKLEISHGKQTDIQPEDPLAGRFENFCAEKNIKIPSVDRLPDVILMKHVTELWHAVNKQHARLEQRKL</sequence>
<feature type="domain" description="RZ-type" evidence="7">
    <location>
        <begin position="3777"/>
        <end position="3848"/>
    </location>
</feature>
<dbReference type="PROSITE" id="PS51981">
    <property type="entry name" value="ZF_RZ"/>
    <property type="match status" value="1"/>
</dbReference>
<dbReference type="InterPro" id="IPR025662">
    <property type="entry name" value="Sigma_54_int_dom_ATP-bd_1"/>
</dbReference>
<keyword evidence="6" id="KW-0391">Immunity</keyword>
<keyword evidence="2" id="KW-0963">Cytoplasm</keyword>
<proteinExistence type="predicted"/>
<evidence type="ECO:0000256" key="1">
    <source>
        <dbReference type="ARBA" id="ARBA00004496"/>
    </source>
</evidence>
<evidence type="ECO:0000256" key="6">
    <source>
        <dbReference type="ARBA" id="ARBA00022859"/>
    </source>
</evidence>
<dbReference type="GeneID" id="100367095"/>
<dbReference type="PANTHER" id="PTHR22605">
    <property type="entry name" value="RZ-TYPE DOMAIN-CONTAINING PROTEIN"/>
    <property type="match status" value="1"/>
</dbReference>
<evidence type="ECO:0000256" key="5">
    <source>
        <dbReference type="ARBA" id="ARBA00022833"/>
    </source>
</evidence>
<evidence type="ECO:0000256" key="2">
    <source>
        <dbReference type="ARBA" id="ARBA00022490"/>
    </source>
</evidence>
<comment type="subcellular location">
    <subcellularLocation>
        <location evidence="1">Cytoplasm</location>
    </subcellularLocation>
</comment>
<protein>
    <submittedName>
        <fullName evidence="9">E3 ubiquitin-protein ligase RNF213-like</fullName>
    </submittedName>
</protein>
<dbReference type="Proteomes" id="UP000694865">
    <property type="component" value="Unplaced"/>
</dbReference>
<dbReference type="InterPro" id="IPR027417">
    <property type="entry name" value="P-loop_NTPase"/>
</dbReference>
<organism evidence="8 9">
    <name type="scientific">Saccoglossus kowalevskii</name>
    <name type="common">Acorn worm</name>
    <dbReference type="NCBI Taxonomy" id="10224"/>
    <lineage>
        <taxon>Eukaryota</taxon>
        <taxon>Metazoa</taxon>
        <taxon>Hemichordata</taxon>
        <taxon>Enteropneusta</taxon>
        <taxon>Harrimaniidae</taxon>
        <taxon>Saccoglossus</taxon>
    </lineage>
</organism>
<dbReference type="Gene3D" id="3.40.50.300">
    <property type="entry name" value="P-loop containing nucleotide triphosphate hydrolases"/>
    <property type="match status" value="2"/>
</dbReference>
<dbReference type="PROSITE" id="PS00675">
    <property type="entry name" value="SIGMA54_INTERACT_1"/>
    <property type="match status" value="1"/>
</dbReference>